<gene>
    <name evidence="1" type="ORF">ACFYNQ_23530</name>
</gene>
<evidence type="ECO:0000313" key="2">
    <source>
        <dbReference type="Proteomes" id="UP001601303"/>
    </source>
</evidence>
<reference evidence="1 2" key="1">
    <citation type="submission" date="2024-10" db="EMBL/GenBank/DDBJ databases">
        <title>The Natural Products Discovery Center: Release of the First 8490 Sequenced Strains for Exploring Actinobacteria Biosynthetic Diversity.</title>
        <authorList>
            <person name="Kalkreuter E."/>
            <person name="Kautsar S.A."/>
            <person name="Yang D."/>
            <person name="Bader C.D."/>
            <person name="Teijaro C.N."/>
            <person name="Fluegel L."/>
            <person name="Davis C.M."/>
            <person name="Simpson J.R."/>
            <person name="Lauterbach L."/>
            <person name="Steele A.D."/>
            <person name="Gui C."/>
            <person name="Meng S."/>
            <person name="Li G."/>
            <person name="Viehrig K."/>
            <person name="Ye F."/>
            <person name="Su P."/>
            <person name="Kiefer A.F."/>
            <person name="Nichols A."/>
            <person name="Cepeda A.J."/>
            <person name="Yan W."/>
            <person name="Fan B."/>
            <person name="Jiang Y."/>
            <person name="Adhikari A."/>
            <person name="Zheng C.-J."/>
            <person name="Schuster L."/>
            <person name="Cowan T.M."/>
            <person name="Smanski M.J."/>
            <person name="Chevrette M.G."/>
            <person name="De Carvalho L.P.S."/>
            <person name="Shen B."/>
        </authorList>
    </citation>
    <scope>NUCLEOTIDE SEQUENCE [LARGE SCALE GENOMIC DNA]</scope>
    <source>
        <strain evidence="1 2">NPDC006488</strain>
    </source>
</reference>
<evidence type="ECO:0000313" key="1">
    <source>
        <dbReference type="EMBL" id="MFE9601525.1"/>
    </source>
</evidence>
<sequence length="93" mass="10050">MTGLHRLMTQQGAQDLINAALADPTVDLAVPLTMSLVLREGLRATALREVSRANYHPAVGEAPGSLTYRAGHRILLVTLSPESELLLSAYLDR</sequence>
<name>A0ABW6M5V6_9ACTN</name>
<organism evidence="1 2">
    <name type="scientific">Streptomyces hokutonensis</name>
    <dbReference type="NCBI Taxonomy" id="1306990"/>
    <lineage>
        <taxon>Bacteria</taxon>
        <taxon>Bacillati</taxon>
        <taxon>Actinomycetota</taxon>
        <taxon>Actinomycetes</taxon>
        <taxon>Kitasatosporales</taxon>
        <taxon>Streptomycetaceae</taxon>
        <taxon>Streptomyces</taxon>
    </lineage>
</organism>
<accession>A0ABW6M5V6</accession>
<dbReference type="EMBL" id="JBIAHM010000008">
    <property type="protein sequence ID" value="MFE9601525.1"/>
    <property type="molecule type" value="Genomic_DNA"/>
</dbReference>
<dbReference type="RefSeq" id="WP_388108810.1">
    <property type="nucleotide sequence ID" value="NZ_JBIAHM010000008.1"/>
</dbReference>
<dbReference type="Proteomes" id="UP001601303">
    <property type="component" value="Unassembled WGS sequence"/>
</dbReference>
<comment type="caution">
    <text evidence="1">The sequence shown here is derived from an EMBL/GenBank/DDBJ whole genome shotgun (WGS) entry which is preliminary data.</text>
</comment>
<keyword evidence="2" id="KW-1185">Reference proteome</keyword>
<protein>
    <submittedName>
        <fullName evidence="1">Uncharacterized protein</fullName>
    </submittedName>
</protein>
<proteinExistence type="predicted"/>